<feature type="non-terminal residue" evidence="1">
    <location>
        <position position="1"/>
    </location>
</feature>
<gene>
    <name evidence="1" type="ORF">Q604_UNBC06698G0001</name>
</gene>
<organism evidence="1">
    <name type="scientific">human gut metagenome</name>
    <dbReference type="NCBI Taxonomy" id="408170"/>
    <lineage>
        <taxon>unclassified sequences</taxon>
        <taxon>metagenomes</taxon>
        <taxon>organismal metagenomes</taxon>
    </lineage>
</organism>
<evidence type="ECO:0008006" key="2">
    <source>
        <dbReference type="Google" id="ProtNLM"/>
    </source>
</evidence>
<accession>W1YAB0</accession>
<protein>
    <recommendedName>
        <fullName evidence="2">Gamma-glutamyltransferase</fullName>
    </recommendedName>
</protein>
<sequence length="51" mass="5581">ALTEELLRRGHEITVLPESTSMGRGQIILRDENGTLVGASEPRTDGFVATW</sequence>
<comment type="caution">
    <text evidence="1">The sequence shown here is derived from an EMBL/GenBank/DDBJ whole genome shotgun (WGS) entry which is preliminary data.</text>
</comment>
<dbReference type="Gene3D" id="3.60.20.40">
    <property type="match status" value="1"/>
</dbReference>
<proteinExistence type="predicted"/>
<dbReference type="EMBL" id="AZMM01006698">
    <property type="protein sequence ID" value="ETJ39437.1"/>
    <property type="molecule type" value="Genomic_DNA"/>
</dbReference>
<reference evidence="1" key="1">
    <citation type="submission" date="2013-12" db="EMBL/GenBank/DDBJ databases">
        <title>A Varibaculum cambriense genome reconstructed from a premature infant gut community with otherwise low bacterial novelty that shifts toward anaerobic metabolism during the third week of life.</title>
        <authorList>
            <person name="Brown C.T."/>
            <person name="Sharon I."/>
            <person name="Thomas B.C."/>
            <person name="Castelle C.J."/>
            <person name="Morowitz M.J."/>
            <person name="Banfield J.F."/>
        </authorList>
    </citation>
    <scope>NUCLEOTIDE SEQUENCE</scope>
</reference>
<dbReference type="AlphaFoldDB" id="W1YAB0"/>
<dbReference type="SUPFAM" id="SSF56235">
    <property type="entry name" value="N-terminal nucleophile aminohydrolases (Ntn hydrolases)"/>
    <property type="match status" value="1"/>
</dbReference>
<dbReference type="InterPro" id="IPR043137">
    <property type="entry name" value="GGT_ssub_C"/>
</dbReference>
<dbReference type="InterPro" id="IPR029055">
    <property type="entry name" value="Ntn_hydrolases_N"/>
</dbReference>
<name>W1YAB0_9ZZZZ</name>
<evidence type="ECO:0000313" key="1">
    <source>
        <dbReference type="EMBL" id="ETJ39437.1"/>
    </source>
</evidence>